<accession>A0A117RGY3</accession>
<evidence type="ECO:0000313" key="3">
    <source>
        <dbReference type="Proteomes" id="UP000053024"/>
    </source>
</evidence>
<protein>
    <submittedName>
        <fullName evidence="2">Uncharacterized protein</fullName>
    </submittedName>
</protein>
<keyword evidence="3" id="KW-1185">Reference proteome</keyword>
<gene>
    <name evidence="2" type="ORF">AQJ66_00790</name>
</gene>
<dbReference type="STRING" id="285568.AQJ66_00790"/>
<dbReference type="Proteomes" id="UP000053024">
    <property type="component" value="Unassembled WGS sequence"/>
</dbReference>
<evidence type="ECO:0000313" key="2">
    <source>
        <dbReference type="EMBL" id="KUN90166.1"/>
    </source>
</evidence>
<reference evidence="2 3" key="1">
    <citation type="submission" date="2015-10" db="EMBL/GenBank/DDBJ databases">
        <title>Draft genome sequence of Streptomyces bungoensis DSM 41781, type strain for the species Streptomyces bungoensis.</title>
        <authorList>
            <person name="Ruckert C."/>
            <person name="Winkler A."/>
            <person name="Kalinowski J."/>
            <person name="Kampfer P."/>
            <person name="Glaeser S."/>
        </authorList>
    </citation>
    <scope>NUCLEOTIDE SEQUENCE [LARGE SCALE GENOMIC DNA]</scope>
    <source>
        <strain evidence="2 3">DSM 41781</strain>
    </source>
</reference>
<dbReference type="AlphaFoldDB" id="A0A117RGY3"/>
<feature type="region of interest" description="Disordered" evidence="1">
    <location>
        <begin position="59"/>
        <end position="100"/>
    </location>
</feature>
<comment type="caution">
    <text evidence="2">The sequence shown here is derived from an EMBL/GenBank/DDBJ whole genome shotgun (WGS) entry which is preliminary data.</text>
</comment>
<proteinExistence type="predicted"/>
<evidence type="ECO:0000256" key="1">
    <source>
        <dbReference type="SAM" id="MobiDB-lite"/>
    </source>
</evidence>
<sequence>MLLLVYRGPFLPPVVMDQECRLMLSRTPGRIRKLLRKVSAIDASFWGFTGCVLLNSLTPSARTDDSPCRTSARRAPACGARHRKTAPPGPAGHDQSAPMY</sequence>
<organism evidence="2 3">
    <name type="scientific">Streptomyces bungoensis</name>
    <dbReference type="NCBI Taxonomy" id="285568"/>
    <lineage>
        <taxon>Bacteria</taxon>
        <taxon>Bacillati</taxon>
        <taxon>Actinomycetota</taxon>
        <taxon>Actinomycetes</taxon>
        <taxon>Kitasatosporales</taxon>
        <taxon>Streptomycetaceae</taxon>
        <taxon>Streptomyces</taxon>
    </lineage>
</organism>
<dbReference type="EMBL" id="LMWX01000002">
    <property type="protein sequence ID" value="KUN90166.1"/>
    <property type="molecule type" value="Genomic_DNA"/>
</dbReference>
<name>A0A117RGY3_9ACTN</name>